<dbReference type="GO" id="GO:0005886">
    <property type="term" value="C:plasma membrane"/>
    <property type="evidence" value="ECO:0007669"/>
    <property type="project" value="UniProtKB-SubCell"/>
</dbReference>
<sequence>MYYFYYMKDKVRALIAKTGVPGRFYKSHKFVFSLWMLVTLIFVVQSLVTHRYNNYLIFENTFRNLLLQQSLYAEYPTYHGDVNHYGPVFSILIAPFALLNNSLGLLLWNIFNCVVLFKAIGSLPLKSNDKLLIGYIAIPCLVASMLNQQFNAAAAAFIILSYTMLNKDKGIWSALFIALGTFVKLYGVVGLAFFFFVKDKPRFIGALILWSLLLFSLPICFSSLSFVLHSYADWEASLTEKNISNILGAASDISIMGFFRNLLSGLTISNAFFLGIGCLLFLVPYVNIKAYKIRDFQLIILASALLFPVLFSTGSEDCTYIIAIPAVGIWYILEQNRKLKRYILPLTMIFACDFPLLFFPKFSNDYPIVLAMISVPFFIVWIRLLYLAVLLKPAQTVTRTEFNKG</sequence>
<keyword evidence="5 8" id="KW-1133">Transmembrane helix</keyword>
<feature type="transmembrane region" description="Helical" evidence="8">
    <location>
        <begin position="295"/>
        <end position="312"/>
    </location>
</feature>
<dbReference type="EMBL" id="SNWM01000005">
    <property type="protein sequence ID" value="TDO20184.1"/>
    <property type="molecule type" value="Genomic_DNA"/>
</dbReference>
<protein>
    <submittedName>
        <fullName evidence="9">Uncharacterized protein DUF2029</fullName>
    </submittedName>
</protein>
<keyword evidence="10" id="KW-1185">Reference proteome</keyword>
<comment type="caution">
    <text evidence="9">The sequence shown here is derived from an EMBL/GenBank/DDBJ whole genome shotgun (WGS) entry which is preliminary data.</text>
</comment>
<evidence type="ECO:0000256" key="3">
    <source>
        <dbReference type="ARBA" id="ARBA00022679"/>
    </source>
</evidence>
<comment type="similarity">
    <text evidence="7">Belongs to the glycosyltransferase 87 family.</text>
</comment>
<feature type="transmembrane region" description="Helical" evidence="8">
    <location>
        <begin position="132"/>
        <end position="165"/>
    </location>
</feature>
<dbReference type="Pfam" id="PF09594">
    <property type="entry name" value="GT87"/>
    <property type="match status" value="1"/>
</dbReference>
<evidence type="ECO:0000256" key="6">
    <source>
        <dbReference type="ARBA" id="ARBA00023136"/>
    </source>
</evidence>
<evidence type="ECO:0000256" key="1">
    <source>
        <dbReference type="ARBA" id="ARBA00004651"/>
    </source>
</evidence>
<feature type="transmembrane region" description="Helical" evidence="8">
    <location>
        <begin position="171"/>
        <end position="196"/>
    </location>
</feature>
<dbReference type="InterPro" id="IPR018584">
    <property type="entry name" value="GT87"/>
</dbReference>
<gene>
    <name evidence="9" type="ORF">CLV32_3944</name>
</gene>
<evidence type="ECO:0000256" key="8">
    <source>
        <dbReference type="SAM" id="Phobius"/>
    </source>
</evidence>
<feature type="transmembrane region" description="Helical" evidence="8">
    <location>
        <begin position="318"/>
        <end position="333"/>
    </location>
</feature>
<evidence type="ECO:0000313" key="10">
    <source>
        <dbReference type="Proteomes" id="UP000295499"/>
    </source>
</evidence>
<feature type="transmembrane region" description="Helical" evidence="8">
    <location>
        <begin position="366"/>
        <end position="389"/>
    </location>
</feature>
<keyword evidence="2" id="KW-1003">Cell membrane</keyword>
<organism evidence="9 10">
    <name type="scientific">Pedobacter duraquae</name>
    <dbReference type="NCBI Taxonomy" id="425511"/>
    <lineage>
        <taxon>Bacteria</taxon>
        <taxon>Pseudomonadati</taxon>
        <taxon>Bacteroidota</taxon>
        <taxon>Sphingobacteriia</taxon>
        <taxon>Sphingobacteriales</taxon>
        <taxon>Sphingobacteriaceae</taxon>
        <taxon>Pedobacter</taxon>
    </lineage>
</organism>
<feature type="transmembrane region" description="Helical" evidence="8">
    <location>
        <begin position="88"/>
        <end position="111"/>
    </location>
</feature>
<evidence type="ECO:0000256" key="2">
    <source>
        <dbReference type="ARBA" id="ARBA00022475"/>
    </source>
</evidence>
<keyword evidence="3" id="KW-0808">Transferase</keyword>
<keyword evidence="4 8" id="KW-0812">Transmembrane</keyword>
<keyword evidence="6 8" id="KW-0472">Membrane</keyword>
<evidence type="ECO:0000256" key="7">
    <source>
        <dbReference type="ARBA" id="ARBA00024033"/>
    </source>
</evidence>
<comment type="subcellular location">
    <subcellularLocation>
        <location evidence="1">Cell membrane</location>
        <topology evidence="1">Multi-pass membrane protein</topology>
    </subcellularLocation>
</comment>
<proteinExistence type="inferred from homology"/>
<evidence type="ECO:0000256" key="5">
    <source>
        <dbReference type="ARBA" id="ARBA00022989"/>
    </source>
</evidence>
<name>A0A4R6IDZ7_9SPHI</name>
<accession>A0A4R6IDZ7</accession>
<feature type="transmembrane region" description="Helical" evidence="8">
    <location>
        <begin position="30"/>
        <end position="48"/>
    </location>
</feature>
<feature type="transmembrane region" description="Helical" evidence="8">
    <location>
        <begin position="203"/>
        <end position="228"/>
    </location>
</feature>
<dbReference type="GO" id="GO:0016758">
    <property type="term" value="F:hexosyltransferase activity"/>
    <property type="evidence" value="ECO:0007669"/>
    <property type="project" value="InterPro"/>
</dbReference>
<dbReference type="Proteomes" id="UP000295499">
    <property type="component" value="Unassembled WGS sequence"/>
</dbReference>
<feature type="transmembrane region" description="Helical" evidence="8">
    <location>
        <begin position="262"/>
        <end position="283"/>
    </location>
</feature>
<dbReference type="AlphaFoldDB" id="A0A4R6IDZ7"/>
<evidence type="ECO:0000256" key="4">
    <source>
        <dbReference type="ARBA" id="ARBA00022692"/>
    </source>
</evidence>
<reference evidence="9 10" key="1">
    <citation type="submission" date="2019-03" db="EMBL/GenBank/DDBJ databases">
        <title>Genomic Encyclopedia of Archaeal and Bacterial Type Strains, Phase II (KMG-II): from individual species to whole genera.</title>
        <authorList>
            <person name="Goeker M."/>
        </authorList>
    </citation>
    <scope>NUCLEOTIDE SEQUENCE [LARGE SCALE GENOMIC DNA]</scope>
    <source>
        <strain evidence="9 10">DSM 19034</strain>
    </source>
</reference>
<feature type="transmembrane region" description="Helical" evidence="8">
    <location>
        <begin position="342"/>
        <end position="360"/>
    </location>
</feature>
<evidence type="ECO:0000313" key="9">
    <source>
        <dbReference type="EMBL" id="TDO20184.1"/>
    </source>
</evidence>